<reference evidence="2" key="1">
    <citation type="submission" date="2020-07" db="EMBL/GenBank/DDBJ databases">
        <title>Genome sequence and genetic diversity analysis of an under-domesticated orphan crop, white fonio (Digitaria exilis).</title>
        <authorList>
            <person name="Bennetzen J.L."/>
            <person name="Chen S."/>
            <person name="Ma X."/>
            <person name="Wang X."/>
            <person name="Yssel A.E.J."/>
            <person name="Chaluvadi S.R."/>
            <person name="Johnson M."/>
            <person name="Gangashetty P."/>
            <person name="Hamidou F."/>
            <person name="Sanogo M.D."/>
            <person name="Zwaenepoel A."/>
            <person name="Wallace J."/>
            <person name="Van De Peer Y."/>
            <person name="Van Deynze A."/>
        </authorList>
    </citation>
    <scope>NUCLEOTIDE SEQUENCE</scope>
    <source>
        <tissue evidence="2">Leaves</tissue>
    </source>
</reference>
<evidence type="ECO:0000313" key="2">
    <source>
        <dbReference type="EMBL" id="KAF8662990.1"/>
    </source>
</evidence>
<keyword evidence="3" id="KW-1185">Reference proteome</keyword>
<dbReference type="PANTHER" id="PTHR33127">
    <property type="entry name" value="TRANSMEMBRANE PROTEIN"/>
    <property type="match status" value="1"/>
</dbReference>
<protein>
    <recommendedName>
        <fullName evidence="1">KIB1-4 beta-propeller domain-containing protein</fullName>
    </recommendedName>
</protein>
<dbReference type="InterPro" id="IPR005174">
    <property type="entry name" value="KIB1-4_b-propeller"/>
</dbReference>
<dbReference type="PANTHER" id="PTHR33127:SF45">
    <property type="entry name" value="OS05G0143700 PROTEIN"/>
    <property type="match status" value="1"/>
</dbReference>
<dbReference type="Pfam" id="PF03478">
    <property type="entry name" value="Beta-prop_KIB1-4"/>
    <property type="match status" value="1"/>
</dbReference>
<dbReference type="EMBL" id="JACEFO010002379">
    <property type="protein sequence ID" value="KAF8662990.1"/>
    <property type="molecule type" value="Genomic_DNA"/>
</dbReference>
<proteinExistence type="predicted"/>
<dbReference type="Proteomes" id="UP000636709">
    <property type="component" value="Unassembled WGS sequence"/>
</dbReference>
<sequence length="387" mass="41531">MSAYFMLYPPSSFAGYLALFDWESGTASESVLTGVRRASSTQTLKKEAAPSKHPISFSSGCRSFATMESKAGEDPGPLAAAASSFPLLVYDHGEPPGNSQTVLSTLEVPEMRSLTSRYMETPQGLVLMVDTSSQQCSLWNPQTGDKTALPAMDEPLPEHCRCLVSDVGSSSPPPWVDDDGAAPDSLVLVYDLTRPQLLFCRIRGGVGWAKQAYDVGLYEVPGKPMTVLMGMFFYLDPVDGNAVGTLVGYAGEPEQPSIDAPLPDLCIREEGVEGVAAIKSYILGTPCSGELFLVRLVFTGPALDHIHKVDDIGDAAFLLGPGGFAASRPAAAHGLRRGCVYFACDDIGDSNDCHVFDLMDGTRELIRPTQDIPVLSREPFWLVPVLT</sequence>
<dbReference type="OrthoDB" id="1863935at2759"/>
<organism evidence="2 3">
    <name type="scientific">Digitaria exilis</name>
    <dbReference type="NCBI Taxonomy" id="1010633"/>
    <lineage>
        <taxon>Eukaryota</taxon>
        <taxon>Viridiplantae</taxon>
        <taxon>Streptophyta</taxon>
        <taxon>Embryophyta</taxon>
        <taxon>Tracheophyta</taxon>
        <taxon>Spermatophyta</taxon>
        <taxon>Magnoliopsida</taxon>
        <taxon>Liliopsida</taxon>
        <taxon>Poales</taxon>
        <taxon>Poaceae</taxon>
        <taxon>PACMAD clade</taxon>
        <taxon>Panicoideae</taxon>
        <taxon>Panicodae</taxon>
        <taxon>Paniceae</taxon>
        <taxon>Anthephorinae</taxon>
        <taxon>Digitaria</taxon>
    </lineage>
</organism>
<name>A0A835ANB2_9POAL</name>
<accession>A0A835ANB2</accession>
<comment type="caution">
    <text evidence="2">The sequence shown here is derived from an EMBL/GenBank/DDBJ whole genome shotgun (WGS) entry which is preliminary data.</text>
</comment>
<evidence type="ECO:0000259" key="1">
    <source>
        <dbReference type="Pfam" id="PF03478"/>
    </source>
</evidence>
<evidence type="ECO:0000313" key="3">
    <source>
        <dbReference type="Proteomes" id="UP000636709"/>
    </source>
</evidence>
<feature type="domain" description="KIB1-4 beta-propeller" evidence="1">
    <location>
        <begin position="103"/>
        <end position="357"/>
    </location>
</feature>
<dbReference type="AlphaFoldDB" id="A0A835ANB2"/>
<gene>
    <name evidence="2" type="ORF">HU200_055576</name>
</gene>